<dbReference type="Proteomes" id="UP000005439">
    <property type="component" value="Chromosome"/>
</dbReference>
<evidence type="ECO:0000259" key="3">
    <source>
        <dbReference type="Pfam" id="PF14338"/>
    </source>
</evidence>
<dbReference type="InterPro" id="IPR011335">
    <property type="entry name" value="Restrct_endonuc-II-like"/>
</dbReference>
<accession>G8TXQ0</accession>
<evidence type="ECO:0000256" key="1">
    <source>
        <dbReference type="SAM" id="MobiDB-lite"/>
    </source>
</evidence>
<feature type="region of interest" description="Disordered" evidence="1">
    <location>
        <begin position="113"/>
        <end position="136"/>
    </location>
</feature>
<dbReference type="GO" id="GO:0003677">
    <property type="term" value="F:DNA binding"/>
    <property type="evidence" value="ECO:0007669"/>
    <property type="project" value="InterPro"/>
</dbReference>
<dbReference type="InterPro" id="IPR011856">
    <property type="entry name" value="tRNA_endonuc-like_dom_sf"/>
</dbReference>
<organism evidence="4 5">
    <name type="scientific">Sulfobacillus acidophilus (strain ATCC 700253 / DSM 10332 / NAL)</name>
    <dbReference type="NCBI Taxonomy" id="679936"/>
    <lineage>
        <taxon>Bacteria</taxon>
        <taxon>Bacillati</taxon>
        <taxon>Bacillota</taxon>
        <taxon>Clostridia</taxon>
        <taxon>Eubacteriales</taxon>
        <taxon>Clostridiales Family XVII. Incertae Sedis</taxon>
        <taxon>Sulfobacillus</taxon>
    </lineage>
</organism>
<gene>
    <name evidence="4" type="ordered locus">Sulac_1509</name>
</gene>
<evidence type="ECO:0000259" key="2">
    <source>
        <dbReference type="Pfam" id="PF04471"/>
    </source>
</evidence>
<dbReference type="REBASE" id="45590">
    <property type="entry name" value="Sac10332Mrr2P"/>
</dbReference>
<dbReference type="InterPro" id="IPR007560">
    <property type="entry name" value="Restrct_endonuc_IV_Mrr"/>
</dbReference>
<feature type="domain" description="Restriction endonuclease type IV Mrr" evidence="2">
    <location>
        <begin position="163"/>
        <end position="281"/>
    </location>
</feature>
<dbReference type="PANTHER" id="PTHR30015:SF7">
    <property type="entry name" value="TYPE IV METHYL-DIRECTED RESTRICTION ENZYME ECOKMRR"/>
    <property type="match status" value="1"/>
</dbReference>
<feature type="compositionally biased region" description="Basic and acidic residues" evidence="1">
    <location>
        <begin position="120"/>
        <end position="136"/>
    </location>
</feature>
<dbReference type="InterPro" id="IPR025745">
    <property type="entry name" value="Mrr-like_N_dom"/>
</dbReference>
<dbReference type="PANTHER" id="PTHR30015">
    <property type="entry name" value="MRR RESTRICTION SYSTEM PROTEIN"/>
    <property type="match status" value="1"/>
</dbReference>
<dbReference type="Pfam" id="PF14338">
    <property type="entry name" value="Mrr_N"/>
    <property type="match status" value="1"/>
</dbReference>
<dbReference type="Pfam" id="PF04471">
    <property type="entry name" value="Mrr_cat"/>
    <property type="match status" value="1"/>
</dbReference>
<dbReference type="HOGENOM" id="CLU_063822_2_0_9"/>
<dbReference type="PATRIC" id="fig|679936.5.peg.1575"/>
<keyword evidence="4" id="KW-0540">Nuclease</keyword>
<evidence type="ECO:0000313" key="4">
    <source>
        <dbReference type="EMBL" id="AEW05006.1"/>
    </source>
</evidence>
<dbReference type="InterPro" id="IPR052906">
    <property type="entry name" value="Type_IV_Methyl-Rstrct_Enzyme"/>
</dbReference>
<sequence>MAVPTLNELLPEFLSQLQDGQTYKMSTLIQTITDHLRLSDDDRHIVLKTGEPLIANRLWWINTHCYHAKLIERPNRGEVRLTPKGQQVLRERIPLTMTWIRQQPEHILWRMGTKGSRHQSKADPAEELHNDSSDKTPLEILESSYREVRKTLAEDLLDRVRASSFEAFERLVIKLLVAMGYGGGFEDEAARVVGRVGDNGIDGVINQDPLGLDVVYVQAKRWDDTVGEPVVRDFVGSLVGKHANKGVLLTTSTFSEKALQFADKLGQKVILIDGERLVDLMIQYKVGVSEVTRYVVYRVDGDFFDAL</sequence>
<proteinExistence type="predicted"/>
<dbReference type="SUPFAM" id="SSF52980">
    <property type="entry name" value="Restriction endonuclease-like"/>
    <property type="match status" value="1"/>
</dbReference>
<keyword evidence="4" id="KW-0378">Hydrolase</keyword>
<dbReference type="STRING" id="679936.Sulac_1509"/>
<name>G8TXQ0_SULAD</name>
<dbReference type="KEGG" id="sap:Sulac_1509"/>
<reference evidence="5" key="1">
    <citation type="submission" date="2011-12" db="EMBL/GenBank/DDBJ databases">
        <title>The complete genome of chromosome of Sulfobacillus acidophilus DSM 10332.</title>
        <authorList>
            <person name="Lucas S."/>
            <person name="Han J."/>
            <person name="Lapidus A."/>
            <person name="Bruce D."/>
            <person name="Goodwin L."/>
            <person name="Pitluck S."/>
            <person name="Peters L."/>
            <person name="Kyrpides N."/>
            <person name="Mavromatis K."/>
            <person name="Ivanova N."/>
            <person name="Mikhailova N."/>
            <person name="Chertkov O."/>
            <person name="Saunders E."/>
            <person name="Detter J.C."/>
            <person name="Tapia R."/>
            <person name="Han C."/>
            <person name="Land M."/>
            <person name="Hauser L."/>
            <person name="Markowitz V."/>
            <person name="Cheng J.-F."/>
            <person name="Hugenholtz P."/>
            <person name="Woyke T."/>
            <person name="Wu D."/>
            <person name="Pukall R."/>
            <person name="Gehrich-Schroeter G."/>
            <person name="Schneider S."/>
            <person name="Klenk H.-P."/>
            <person name="Eisen J.A."/>
        </authorList>
    </citation>
    <scope>NUCLEOTIDE SEQUENCE [LARGE SCALE GENOMIC DNA]</scope>
    <source>
        <strain evidence="5">ATCC 700253 / DSM 10332 / NAL</strain>
    </source>
</reference>
<dbReference type="Gene3D" id="3.40.1350.10">
    <property type="match status" value="1"/>
</dbReference>
<dbReference type="AlphaFoldDB" id="G8TXQ0"/>
<keyword evidence="4" id="KW-0255">Endonuclease</keyword>
<reference evidence="4 5" key="2">
    <citation type="journal article" date="2012" name="Stand. Genomic Sci.">
        <title>Complete genome sequence of the moderately thermophilic mineral-sulfide-oxidizing firmicute Sulfobacillus acidophilus type strain (NAL(T)).</title>
        <authorList>
            <person name="Anderson I."/>
            <person name="Chertkov O."/>
            <person name="Chen A."/>
            <person name="Saunders E."/>
            <person name="Lapidus A."/>
            <person name="Nolan M."/>
            <person name="Lucas S."/>
            <person name="Hammon N."/>
            <person name="Deshpande S."/>
            <person name="Cheng J.F."/>
            <person name="Han C."/>
            <person name="Tapia R."/>
            <person name="Goodwin L.A."/>
            <person name="Pitluck S."/>
            <person name="Liolios K."/>
            <person name="Pagani I."/>
            <person name="Ivanova N."/>
            <person name="Mikhailova N."/>
            <person name="Pati A."/>
            <person name="Palaniappan K."/>
            <person name="Land M."/>
            <person name="Pan C."/>
            <person name="Rohde M."/>
            <person name="Pukall R."/>
            <person name="Goker M."/>
            <person name="Detter J.C."/>
            <person name="Woyke T."/>
            <person name="Bristow J."/>
            <person name="Eisen J.A."/>
            <person name="Markowitz V."/>
            <person name="Hugenholtz P."/>
            <person name="Kyrpides N.C."/>
            <person name="Klenk H.P."/>
            <person name="Mavromatis K."/>
        </authorList>
    </citation>
    <scope>NUCLEOTIDE SEQUENCE [LARGE SCALE GENOMIC DNA]</scope>
    <source>
        <strain evidence="5">ATCC 700253 / DSM 10332 / NAL</strain>
    </source>
</reference>
<dbReference type="EMBL" id="CP003179">
    <property type="protein sequence ID" value="AEW05006.1"/>
    <property type="molecule type" value="Genomic_DNA"/>
</dbReference>
<feature type="domain" description="Restriction system protein Mrr-like N-terminal" evidence="3">
    <location>
        <begin position="8"/>
        <end position="91"/>
    </location>
</feature>
<dbReference type="GO" id="GO:0009307">
    <property type="term" value="P:DNA restriction-modification system"/>
    <property type="evidence" value="ECO:0007669"/>
    <property type="project" value="InterPro"/>
</dbReference>
<protein>
    <submittedName>
        <fullName evidence="4">Restriction endonuclease</fullName>
    </submittedName>
</protein>
<evidence type="ECO:0000313" key="5">
    <source>
        <dbReference type="Proteomes" id="UP000005439"/>
    </source>
</evidence>
<keyword evidence="5" id="KW-1185">Reference proteome</keyword>
<dbReference type="GO" id="GO:0015666">
    <property type="term" value="F:restriction endodeoxyribonuclease activity"/>
    <property type="evidence" value="ECO:0007669"/>
    <property type="project" value="TreeGrafter"/>
</dbReference>